<evidence type="ECO:0000256" key="1">
    <source>
        <dbReference type="ARBA" id="ARBA00022574"/>
    </source>
</evidence>
<dbReference type="SUPFAM" id="SSF50978">
    <property type="entry name" value="WD40 repeat-like"/>
    <property type="match status" value="1"/>
</dbReference>
<dbReference type="InterPro" id="IPR015943">
    <property type="entry name" value="WD40/YVTN_repeat-like_dom_sf"/>
</dbReference>
<dbReference type="Pfam" id="PF00400">
    <property type="entry name" value="WD40"/>
    <property type="match status" value="2"/>
</dbReference>
<dbReference type="AlphaFoldDB" id="A0AAV1HQG7"/>
<evidence type="ECO:0000256" key="2">
    <source>
        <dbReference type="ARBA" id="ARBA00022737"/>
    </source>
</evidence>
<sequence length="412" mass="45878">MSQDPDAMAMLLVQQYLDEMGYSSALHELERQHGLKFVPDKLPKGSMLLEMIYERMEKEAAEADEPEVEARQRELAEEEALLKGGSQNFQMEHVECIDNLHETNIISVCCWPGPKMFFTGSGNGQVQQLTYSGDLYWSKKLPVGGILSLDIWINQGGNEKAVLLVGAMDGSVSILDAEEGYVLSTAKAHTKYCVQATWNSSGTGFITASWDQSLSLYEWSAAKHVQEGSQAAEEPKLRHREAFPTAVTAAAYLPNGNIVIALRSSNYLRLFDPKQLKEVGRINMNAQGDDHVSFSAAHLALRGKYLLVSTDGPRIIMYNTEDWQQRRNFFGLPVEKFHQPVALWHPSGHYIIAAAAHGYVYVFHVGTAKVVQSFKAHEKNVRSLDYDASNGILVTGSFDKKCQIWKDSTTPG</sequence>
<proteinExistence type="predicted"/>
<dbReference type="SMART" id="SM00320">
    <property type="entry name" value="WD40"/>
    <property type="match status" value="4"/>
</dbReference>
<keyword evidence="1 3" id="KW-0853">WD repeat</keyword>
<dbReference type="EMBL" id="CAUYUE010000001">
    <property type="protein sequence ID" value="CAK0734557.1"/>
    <property type="molecule type" value="Genomic_DNA"/>
</dbReference>
<dbReference type="InterPro" id="IPR050505">
    <property type="entry name" value="WDR55/POC1"/>
</dbReference>
<dbReference type="InterPro" id="IPR036322">
    <property type="entry name" value="WD40_repeat_dom_sf"/>
</dbReference>
<reference evidence="4 5" key="1">
    <citation type="submission" date="2023-10" db="EMBL/GenBank/DDBJ databases">
        <authorList>
            <person name="Maclean D."/>
            <person name="Macfadyen A."/>
        </authorList>
    </citation>
    <scope>NUCLEOTIDE SEQUENCE [LARGE SCALE GENOMIC DNA]</scope>
</reference>
<evidence type="ECO:0000313" key="4">
    <source>
        <dbReference type="EMBL" id="CAK0734557.1"/>
    </source>
</evidence>
<gene>
    <name evidence="4" type="ORF">CVIRNUC_000448</name>
</gene>
<dbReference type="PROSITE" id="PS50294">
    <property type="entry name" value="WD_REPEATS_REGION"/>
    <property type="match status" value="1"/>
</dbReference>
<comment type="caution">
    <text evidence="4">The sequence shown here is derived from an EMBL/GenBank/DDBJ whole genome shotgun (WGS) entry which is preliminary data.</text>
</comment>
<keyword evidence="5" id="KW-1185">Reference proteome</keyword>
<feature type="repeat" description="WD" evidence="3">
    <location>
        <begin position="374"/>
        <end position="406"/>
    </location>
</feature>
<dbReference type="PANTHER" id="PTHR44019:SF8">
    <property type="entry name" value="POC1 CENTRIOLAR PROTEIN HOMOLOG"/>
    <property type="match status" value="1"/>
</dbReference>
<protein>
    <submittedName>
        <fullName evidence="4">Uncharacterized protein</fullName>
    </submittedName>
</protein>
<dbReference type="PANTHER" id="PTHR44019">
    <property type="entry name" value="WD REPEAT-CONTAINING PROTEIN 55"/>
    <property type="match status" value="1"/>
</dbReference>
<dbReference type="Gene3D" id="2.130.10.10">
    <property type="entry name" value="YVTN repeat-like/Quinoprotein amine dehydrogenase"/>
    <property type="match status" value="2"/>
</dbReference>
<accession>A0AAV1HQG7</accession>
<dbReference type="InterPro" id="IPR001680">
    <property type="entry name" value="WD40_rpt"/>
</dbReference>
<name>A0AAV1HQG7_9CHLO</name>
<dbReference type="PROSITE" id="PS50082">
    <property type="entry name" value="WD_REPEATS_2"/>
    <property type="match status" value="1"/>
</dbReference>
<keyword evidence="2" id="KW-0677">Repeat</keyword>
<evidence type="ECO:0000256" key="3">
    <source>
        <dbReference type="PROSITE-ProRule" id="PRU00221"/>
    </source>
</evidence>
<organism evidence="4 5">
    <name type="scientific">Coccomyxa viridis</name>
    <dbReference type="NCBI Taxonomy" id="1274662"/>
    <lineage>
        <taxon>Eukaryota</taxon>
        <taxon>Viridiplantae</taxon>
        <taxon>Chlorophyta</taxon>
        <taxon>core chlorophytes</taxon>
        <taxon>Trebouxiophyceae</taxon>
        <taxon>Trebouxiophyceae incertae sedis</taxon>
        <taxon>Coccomyxaceae</taxon>
        <taxon>Coccomyxa</taxon>
    </lineage>
</organism>
<dbReference type="InterPro" id="IPR006594">
    <property type="entry name" value="LisH"/>
</dbReference>
<dbReference type="PROSITE" id="PS50896">
    <property type="entry name" value="LISH"/>
    <property type="match status" value="1"/>
</dbReference>
<dbReference type="Proteomes" id="UP001314263">
    <property type="component" value="Unassembled WGS sequence"/>
</dbReference>
<evidence type="ECO:0000313" key="5">
    <source>
        <dbReference type="Proteomes" id="UP001314263"/>
    </source>
</evidence>